<evidence type="ECO:0000256" key="2">
    <source>
        <dbReference type="SAM" id="Phobius"/>
    </source>
</evidence>
<dbReference type="Proteomes" id="UP000000552">
    <property type="component" value="Chromosome"/>
</dbReference>
<dbReference type="KEGG" id="mlo:mll4244"/>
<gene>
    <name evidence="3" type="ordered locus">mll4244</name>
</gene>
<sequence length="124" mass="13509">MMDPWEETSTALVPNCGGDRRSDARAKTGRNFLMNLKNICLGALALSMVGGMAFAGALDEPANMAPFFTDSSMKTMKPEADFKAAWASTAKDKQDKMMKECQDAAMSKPHAEFCANLMMYAGHK</sequence>
<keyword evidence="2" id="KW-0812">Transmembrane</keyword>
<evidence type="ECO:0000313" key="3">
    <source>
        <dbReference type="EMBL" id="BAB50947.1"/>
    </source>
</evidence>
<evidence type="ECO:0000256" key="1">
    <source>
        <dbReference type="SAM" id="MobiDB-lite"/>
    </source>
</evidence>
<evidence type="ECO:0000313" key="4">
    <source>
        <dbReference type="Proteomes" id="UP000000552"/>
    </source>
</evidence>
<dbReference type="EMBL" id="BA000012">
    <property type="protein sequence ID" value="BAB50947.1"/>
    <property type="molecule type" value="Genomic_DNA"/>
</dbReference>
<feature type="region of interest" description="Disordered" evidence="1">
    <location>
        <begin position="1"/>
        <end position="20"/>
    </location>
</feature>
<organism evidence="3 4">
    <name type="scientific">Mesorhizobium japonicum (strain LMG 29417 / CECT 9101 / MAFF 303099)</name>
    <name type="common">Mesorhizobium loti (strain MAFF 303099)</name>
    <dbReference type="NCBI Taxonomy" id="266835"/>
    <lineage>
        <taxon>Bacteria</taxon>
        <taxon>Pseudomonadati</taxon>
        <taxon>Pseudomonadota</taxon>
        <taxon>Alphaproteobacteria</taxon>
        <taxon>Hyphomicrobiales</taxon>
        <taxon>Phyllobacteriaceae</taxon>
        <taxon>Mesorhizobium</taxon>
    </lineage>
</organism>
<protein>
    <submittedName>
        <fullName evidence="3">Mll4244 protein</fullName>
    </submittedName>
</protein>
<dbReference type="HOGENOM" id="CLU_163371_0_0_5"/>
<reference evidence="3 4" key="1">
    <citation type="journal article" date="2000" name="DNA Res.">
        <title>Complete genome structure of the nitrogen-fixing symbiotic bacterium Mesorhizobium loti.</title>
        <authorList>
            <person name="Kaneko T."/>
            <person name="Nakamura Y."/>
            <person name="Sato S."/>
            <person name="Asamizu E."/>
            <person name="Kato T."/>
            <person name="Sasamoto S."/>
            <person name="Watanabe A."/>
            <person name="Idesawa K."/>
            <person name="Ishikawa A."/>
            <person name="Kawashima K."/>
            <person name="Kimura T."/>
            <person name="Kishida Y."/>
            <person name="Kiyokawa C."/>
            <person name="Kohara M."/>
            <person name="Matsumoto M."/>
            <person name="Matsuno A."/>
            <person name="Mochizuki Y."/>
            <person name="Nakayama S."/>
            <person name="Nakazaki N."/>
            <person name="Shimpo S."/>
            <person name="Sugimoto M."/>
            <person name="Takeuchi C."/>
            <person name="Yamada M."/>
            <person name="Tabata S."/>
        </authorList>
    </citation>
    <scope>NUCLEOTIDE SEQUENCE [LARGE SCALE GENOMIC DNA]</scope>
    <source>
        <strain evidence="4">LMG 29417 / CECT 9101 / MAFF 303099</strain>
    </source>
</reference>
<keyword evidence="2" id="KW-1133">Transmembrane helix</keyword>
<proteinExistence type="predicted"/>
<name>Q98EH2_RHILO</name>
<dbReference type="AlphaFoldDB" id="Q98EH2"/>
<keyword evidence="2" id="KW-0472">Membrane</keyword>
<feature type="transmembrane region" description="Helical" evidence="2">
    <location>
        <begin position="39"/>
        <end position="58"/>
    </location>
</feature>
<accession>Q98EH2</accession>